<evidence type="ECO:0000313" key="2">
    <source>
        <dbReference type="Proteomes" id="UP000186855"/>
    </source>
</evidence>
<gene>
    <name evidence="1" type="ORF">BKH30_00890</name>
</gene>
<dbReference type="AlphaFoldDB" id="A0A1Q8W410"/>
<sequence>MPIDTHLDATPADITASALDVGKVKTAVGEAEIDVSRANRTMQSGELEGETAKQVKKLWG</sequence>
<comment type="caution">
    <text evidence="1">The sequence shown here is derived from an EMBL/GenBank/DDBJ whole genome shotgun (WGS) entry which is preliminary data.</text>
</comment>
<proteinExistence type="predicted"/>
<dbReference type="Proteomes" id="UP000186855">
    <property type="component" value="Unassembled WGS sequence"/>
</dbReference>
<protein>
    <submittedName>
        <fullName evidence="1">Uncharacterized protein</fullName>
    </submittedName>
</protein>
<organism evidence="1 2">
    <name type="scientific">Actinomyces oris</name>
    <dbReference type="NCBI Taxonomy" id="544580"/>
    <lineage>
        <taxon>Bacteria</taxon>
        <taxon>Bacillati</taxon>
        <taxon>Actinomycetota</taxon>
        <taxon>Actinomycetes</taxon>
        <taxon>Actinomycetales</taxon>
        <taxon>Actinomycetaceae</taxon>
        <taxon>Actinomyces</taxon>
    </lineage>
</organism>
<name>A0A1Q8W410_9ACTO</name>
<dbReference type="EMBL" id="MSKI01000009">
    <property type="protein sequence ID" value="OLO56930.1"/>
    <property type="molecule type" value="Genomic_DNA"/>
</dbReference>
<evidence type="ECO:0000313" key="1">
    <source>
        <dbReference type="EMBL" id="OLO56930.1"/>
    </source>
</evidence>
<reference evidence="1 2" key="1">
    <citation type="submission" date="2016-12" db="EMBL/GenBank/DDBJ databases">
        <title>Genomic comparison of strains in the 'Actinomyces naeslundii' group.</title>
        <authorList>
            <person name="Mughal S.R."/>
            <person name="Do T."/>
            <person name="Gilbert S.C."/>
            <person name="Witherden E.A."/>
            <person name="Didelot X."/>
            <person name="Beighton D."/>
        </authorList>
    </citation>
    <scope>NUCLEOTIDE SEQUENCE [LARGE SCALE GENOMIC DNA]</scope>
    <source>
        <strain evidence="1 2">S24V</strain>
    </source>
</reference>
<accession>A0A1Q8W410</accession>